<evidence type="ECO:0000256" key="4">
    <source>
        <dbReference type="ARBA" id="ARBA00023212"/>
    </source>
</evidence>
<evidence type="ECO:0000256" key="1">
    <source>
        <dbReference type="ARBA" id="ARBA00004430"/>
    </source>
</evidence>
<keyword evidence="2" id="KW-0963">Cytoplasm</keyword>
<organism evidence="7 8">
    <name type="scientific">Vitrella brassicaformis (strain CCMP3155)</name>
    <dbReference type="NCBI Taxonomy" id="1169540"/>
    <lineage>
        <taxon>Eukaryota</taxon>
        <taxon>Sar</taxon>
        <taxon>Alveolata</taxon>
        <taxon>Colpodellida</taxon>
        <taxon>Vitrellaceae</taxon>
        <taxon>Vitrella</taxon>
    </lineage>
</organism>
<evidence type="ECO:0000256" key="6">
    <source>
        <dbReference type="SAM" id="MobiDB-lite"/>
    </source>
</evidence>
<protein>
    <recommendedName>
        <fullName evidence="9">Radial spokehead-like protein</fullName>
    </recommendedName>
</protein>
<dbReference type="OMA" id="GRTTWFN"/>
<dbReference type="VEuPathDB" id="CryptoDB:Vbra_2548"/>
<dbReference type="PANTHER" id="PTHR13159:SF0">
    <property type="entry name" value="RADIAL SPOKE HEAD 6 HOMOLOG A"/>
    <property type="match status" value="1"/>
</dbReference>
<dbReference type="OrthoDB" id="272202at2759"/>
<dbReference type="InterPro" id="IPR006802">
    <property type="entry name" value="Radial_spoke"/>
</dbReference>
<feature type="compositionally biased region" description="Acidic residues" evidence="6">
    <location>
        <begin position="419"/>
        <end position="428"/>
    </location>
</feature>
<dbReference type="AlphaFoldDB" id="A0A0G4FR19"/>
<evidence type="ECO:0000256" key="2">
    <source>
        <dbReference type="ARBA" id="ARBA00022490"/>
    </source>
</evidence>
<dbReference type="GO" id="GO:0035082">
    <property type="term" value="P:axoneme assembly"/>
    <property type="evidence" value="ECO:0007669"/>
    <property type="project" value="TreeGrafter"/>
</dbReference>
<dbReference type="CDD" id="cd22963">
    <property type="entry name" value="DD_CrRSP4-like"/>
    <property type="match status" value="1"/>
</dbReference>
<evidence type="ECO:0008006" key="9">
    <source>
        <dbReference type="Google" id="ProtNLM"/>
    </source>
</evidence>
<proteinExistence type="predicted"/>
<feature type="region of interest" description="Disordered" evidence="6">
    <location>
        <begin position="325"/>
        <end position="354"/>
    </location>
</feature>
<evidence type="ECO:0000313" key="7">
    <source>
        <dbReference type="EMBL" id="CEM16903.1"/>
    </source>
</evidence>
<accession>A0A0G4FR19</accession>
<feature type="region of interest" description="Disordered" evidence="6">
    <location>
        <begin position="413"/>
        <end position="457"/>
    </location>
</feature>
<dbReference type="GO" id="GO:0060294">
    <property type="term" value="P:cilium movement involved in cell motility"/>
    <property type="evidence" value="ECO:0007669"/>
    <property type="project" value="InterPro"/>
</dbReference>
<evidence type="ECO:0000256" key="3">
    <source>
        <dbReference type="ARBA" id="ARBA00023069"/>
    </source>
</evidence>
<keyword evidence="3" id="KW-0969">Cilium</keyword>
<dbReference type="InParanoid" id="A0A0G4FR19"/>
<feature type="compositionally biased region" description="Acidic residues" evidence="6">
    <location>
        <begin position="437"/>
        <end position="457"/>
    </location>
</feature>
<dbReference type="Pfam" id="PF04712">
    <property type="entry name" value="Radial_spoke"/>
    <property type="match status" value="2"/>
</dbReference>
<reference evidence="7 8" key="1">
    <citation type="submission" date="2014-11" db="EMBL/GenBank/DDBJ databases">
        <authorList>
            <person name="Zhu J."/>
            <person name="Qi W."/>
            <person name="Song R."/>
        </authorList>
    </citation>
    <scope>NUCLEOTIDE SEQUENCE [LARGE SCALE GENOMIC DNA]</scope>
</reference>
<keyword evidence="8" id="KW-1185">Reference proteome</keyword>
<sequence>MTSEVTVDSALAFLKKDHGGGKNLFEHMTHVLSKVITEKPADAYDTFEAFSRYIKETSFPSESSPDQVLPMPEDPALLERLQKWMAETVNLTSVPAGEDGSALPVPSLPNFMEEAAILEWAGVGFSKTETYRLACSLRRLGANTPGLQSLRFWGKILGTERDYYVAEGQIEGIDESADPEVEARGTGVNTYTYWVTNNVLEPWVLLPDALPKEILAARQIKKLFTGDLNRLVISHPWFPGTEKQLLRCQIALISSDTVLCPAGLFKPQEEGEGIEEDLEFEYPVGEDFASADKWTHCRDYILINGKTQYPEVDEEAEPQKANEINAQKEADPPQDILRTLDTDPPVGESESAWSVKQVGDTAPYTVKDAATSYAVTVVKSLRWPGAVIAAQGKKYVTVYIGYGLKAGVPPFYPTAPGDIQEEPEDLVEQPEPHPLEEELPSDGGEIDENAPPEEGED</sequence>
<dbReference type="EMBL" id="CDMY01000487">
    <property type="protein sequence ID" value="CEM16903.1"/>
    <property type="molecule type" value="Genomic_DNA"/>
</dbReference>
<dbReference type="GO" id="GO:0001534">
    <property type="term" value="C:radial spoke"/>
    <property type="evidence" value="ECO:0007669"/>
    <property type="project" value="InterPro"/>
</dbReference>
<evidence type="ECO:0000313" key="8">
    <source>
        <dbReference type="Proteomes" id="UP000041254"/>
    </source>
</evidence>
<comment type="subcellular location">
    <subcellularLocation>
        <location evidence="1">Cytoplasm</location>
        <location evidence="1">Cytoskeleton</location>
        <location evidence="1">Cilium axoneme</location>
    </subcellularLocation>
</comment>
<dbReference type="PANTHER" id="PTHR13159">
    <property type="entry name" value="RADIAL SPOKEHEAD-RELATED"/>
    <property type="match status" value="1"/>
</dbReference>
<name>A0A0G4FR19_VITBC</name>
<dbReference type="STRING" id="1169540.A0A0G4FR19"/>
<gene>
    <name evidence="7" type="ORF">Vbra_2548</name>
</gene>
<dbReference type="Proteomes" id="UP000041254">
    <property type="component" value="Unassembled WGS sequence"/>
</dbReference>
<evidence type="ECO:0000256" key="5">
    <source>
        <dbReference type="ARBA" id="ARBA00023273"/>
    </source>
</evidence>
<keyword evidence="4" id="KW-0206">Cytoskeleton</keyword>
<keyword evidence="5" id="KW-0966">Cell projection</keyword>
<dbReference type="PhylomeDB" id="A0A0G4FR19"/>